<reference evidence="7" key="1">
    <citation type="submission" date="2016-10" db="EMBL/GenBank/DDBJ databases">
        <authorList>
            <person name="Varghese N."/>
            <person name="Submissions S."/>
        </authorList>
    </citation>
    <scope>NUCLEOTIDE SEQUENCE [LARGE SCALE GENOMIC DNA]</scope>
    <source>
        <strain evidence="7">CECT 8338</strain>
    </source>
</reference>
<dbReference type="PRINTS" id="PR00039">
    <property type="entry name" value="HTHLYSR"/>
</dbReference>
<dbReference type="InterPro" id="IPR000847">
    <property type="entry name" value="LysR_HTH_N"/>
</dbReference>
<evidence type="ECO:0000256" key="3">
    <source>
        <dbReference type="ARBA" id="ARBA00023125"/>
    </source>
</evidence>
<name>A0A1H2E6M2_9GAMM</name>
<keyword evidence="3" id="KW-0238">DNA-binding</keyword>
<dbReference type="Gene3D" id="1.10.10.10">
    <property type="entry name" value="Winged helix-like DNA-binding domain superfamily/Winged helix DNA-binding domain"/>
    <property type="match status" value="1"/>
</dbReference>
<dbReference type="Pfam" id="PF03466">
    <property type="entry name" value="LysR_substrate"/>
    <property type="match status" value="1"/>
</dbReference>
<dbReference type="CDD" id="cd08417">
    <property type="entry name" value="PBP2_Nitroaromatics_like"/>
    <property type="match status" value="1"/>
</dbReference>
<keyword evidence="2" id="KW-0805">Transcription regulation</keyword>
<sequence length="316" mass="35003">MNKSHDLPALGRMDLNLFRVFEVIYRERSLTRAAAVLHVSQSAVSHALARLRTHFGDPLFQREGRGVSPTALAMRLAPGILDSLARLQQSLGQLQDFDPEQAQRSFTLNLPEQLEPTILPPLLQQLRPYGPGIRLRTASVRWSELKLELAAGRVDMAIEIARPVDATLRQLQLLEESLCVVVPAEFEGELTAHRYLAAEHIAVASWRRGLSFEDLALARLGHSRQVVQRCQNYQAASLVVAQGSGCLLTMARQHAELINAPLGNRLMALPLPLPRMGLNLYWHEDAELDPANQWLRGQLLGLAQNSSNGVLAPSPV</sequence>
<dbReference type="Gene3D" id="3.40.190.10">
    <property type="entry name" value="Periplasmic binding protein-like II"/>
    <property type="match status" value="2"/>
</dbReference>
<dbReference type="Pfam" id="PF00126">
    <property type="entry name" value="HTH_1"/>
    <property type="match status" value="1"/>
</dbReference>
<dbReference type="SUPFAM" id="SSF46785">
    <property type="entry name" value="Winged helix' DNA-binding domain"/>
    <property type="match status" value="1"/>
</dbReference>
<dbReference type="InterPro" id="IPR037402">
    <property type="entry name" value="YidZ_PBP2"/>
</dbReference>
<dbReference type="STRING" id="1434072.SAMN05216210_0392"/>
<dbReference type="PROSITE" id="PS50931">
    <property type="entry name" value="HTH_LYSR"/>
    <property type="match status" value="1"/>
</dbReference>
<evidence type="ECO:0000313" key="6">
    <source>
        <dbReference type="EMBL" id="SDT90761.1"/>
    </source>
</evidence>
<keyword evidence="4" id="KW-0804">Transcription</keyword>
<dbReference type="OrthoDB" id="6621790at2"/>
<evidence type="ECO:0000256" key="4">
    <source>
        <dbReference type="ARBA" id="ARBA00023163"/>
    </source>
</evidence>
<feature type="domain" description="HTH lysR-type" evidence="5">
    <location>
        <begin position="13"/>
        <end position="70"/>
    </location>
</feature>
<evidence type="ECO:0000313" key="7">
    <source>
        <dbReference type="Proteomes" id="UP000243924"/>
    </source>
</evidence>
<dbReference type="EMBL" id="LT629787">
    <property type="protein sequence ID" value="SDT90761.1"/>
    <property type="molecule type" value="Genomic_DNA"/>
</dbReference>
<dbReference type="RefSeq" id="WP_092383606.1">
    <property type="nucleotide sequence ID" value="NZ_LT629787.1"/>
</dbReference>
<dbReference type="InterPro" id="IPR036390">
    <property type="entry name" value="WH_DNA-bd_sf"/>
</dbReference>
<keyword evidence="7" id="KW-1185">Reference proteome</keyword>
<dbReference type="InterPro" id="IPR050389">
    <property type="entry name" value="LysR-type_TF"/>
</dbReference>
<dbReference type="Proteomes" id="UP000243924">
    <property type="component" value="Chromosome I"/>
</dbReference>
<proteinExistence type="inferred from homology"/>
<dbReference type="SUPFAM" id="SSF53850">
    <property type="entry name" value="Periplasmic binding protein-like II"/>
    <property type="match status" value="1"/>
</dbReference>
<dbReference type="AlphaFoldDB" id="A0A1H2E6M2"/>
<comment type="similarity">
    <text evidence="1">Belongs to the LysR transcriptional regulatory family.</text>
</comment>
<gene>
    <name evidence="6" type="ORF">SAMN05216210_0392</name>
</gene>
<dbReference type="GO" id="GO:0003677">
    <property type="term" value="F:DNA binding"/>
    <property type="evidence" value="ECO:0007669"/>
    <property type="project" value="UniProtKB-KW"/>
</dbReference>
<organism evidence="6 7">
    <name type="scientific">Halopseudomonas salegens</name>
    <dbReference type="NCBI Taxonomy" id="1434072"/>
    <lineage>
        <taxon>Bacteria</taxon>
        <taxon>Pseudomonadati</taxon>
        <taxon>Pseudomonadota</taxon>
        <taxon>Gammaproteobacteria</taxon>
        <taxon>Pseudomonadales</taxon>
        <taxon>Pseudomonadaceae</taxon>
        <taxon>Halopseudomonas</taxon>
    </lineage>
</organism>
<evidence type="ECO:0000259" key="5">
    <source>
        <dbReference type="PROSITE" id="PS50931"/>
    </source>
</evidence>
<evidence type="ECO:0000256" key="2">
    <source>
        <dbReference type="ARBA" id="ARBA00023015"/>
    </source>
</evidence>
<dbReference type="InterPro" id="IPR005119">
    <property type="entry name" value="LysR_subst-bd"/>
</dbReference>
<dbReference type="InterPro" id="IPR036388">
    <property type="entry name" value="WH-like_DNA-bd_sf"/>
</dbReference>
<dbReference type="GO" id="GO:0003700">
    <property type="term" value="F:DNA-binding transcription factor activity"/>
    <property type="evidence" value="ECO:0007669"/>
    <property type="project" value="InterPro"/>
</dbReference>
<evidence type="ECO:0000256" key="1">
    <source>
        <dbReference type="ARBA" id="ARBA00009437"/>
    </source>
</evidence>
<dbReference type="PANTHER" id="PTHR30118:SF15">
    <property type="entry name" value="TRANSCRIPTIONAL REGULATORY PROTEIN"/>
    <property type="match status" value="1"/>
</dbReference>
<accession>A0A1H2E6M2</accession>
<dbReference type="PANTHER" id="PTHR30118">
    <property type="entry name" value="HTH-TYPE TRANSCRIPTIONAL REGULATOR LEUO-RELATED"/>
    <property type="match status" value="1"/>
</dbReference>
<protein>
    <submittedName>
        <fullName evidence="6">Transcriptional regulator, LysR family</fullName>
    </submittedName>
</protein>